<evidence type="ECO:0000313" key="8">
    <source>
        <dbReference type="Proteomes" id="UP000476511"/>
    </source>
</evidence>
<dbReference type="PROSITE" id="PS51096">
    <property type="entry name" value="PTS_EIIA_TYPE_4"/>
    <property type="match status" value="1"/>
</dbReference>
<dbReference type="Proteomes" id="UP000476511">
    <property type="component" value="Unassembled WGS sequence"/>
</dbReference>
<evidence type="ECO:0000256" key="4">
    <source>
        <dbReference type="SAM" id="MobiDB-lite"/>
    </source>
</evidence>
<dbReference type="PANTHER" id="PTHR38594">
    <property type="entry name" value="PEP-DEPENDENT DIHYDROXYACETONE KINASE, PHOSPHORYL DONOR SUBUNIT DHAM"/>
    <property type="match status" value="1"/>
</dbReference>
<dbReference type="GO" id="GO:0016020">
    <property type="term" value="C:membrane"/>
    <property type="evidence" value="ECO:0007669"/>
    <property type="project" value="InterPro"/>
</dbReference>
<dbReference type="RefSeq" id="WP_154345842.1">
    <property type="nucleotide sequence ID" value="NZ_WKJD01000012.1"/>
</dbReference>
<sequence length="254" mass="25019">MIGLVVVSHSPALAEAAVDLGLQMVHGDAPPVRIAAGSDGRFGTDATAVAAAIDDLAGQGVPGVLVVTDLGSAVLSAGLALDLRESSTEVVVGAGPFVEGITAGLVLAATGAPLDEVARESAAALDAKREQVAPAPAAPPAEQADPVPAEAPAEPIEPRTADEVVVNPEGLHARPAALLVQAVGGFDAVVDVTNLTTGTGPVPARSMIGLMSLGAKQGHAVRFDGSGPDAATAVDALRRLLADGFGEVPESVAP</sequence>
<evidence type="ECO:0000256" key="3">
    <source>
        <dbReference type="ARBA" id="ARBA00022679"/>
    </source>
</evidence>
<name>A0A6L5R1S8_9MICO</name>
<dbReference type="InterPro" id="IPR000032">
    <property type="entry name" value="HPr-like"/>
</dbReference>
<dbReference type="Pfam" id="PF00381">
    <property type="entry name" value="PTS-HPr"/>
    <property type="match status" value="1"/>
</dbReference>
<keyword evidence="3" id="KW-0808">Transferase</keyword>
<dbReference type="GO" id="GO:0047324">
    <property type="term" value="F:phosphoenolpyruvate-glycerone phosphotransferase activity"/>
    <property type="evidence" value="ECO:0007669"/>
    <property type="project" value="InterPro"/>
</dbReference>
<comment type="function">
    <text evidence="1">General (non sugar-specific) component of the phosphoenolpyruvate-dependent sugar phosphotransferase system (sugar PTS). This major carbohydrate active-transport system catalyzes the phosphorylation of incoming sugar substrates concomitantly with their translocation across the cell membrane. The phosphoryl group from phosphoenolpyruvate (PEP) is transferred to the phosphoryl carrier protein HPr by enzyme I. Phospho-HPr then transfers it to the PTS EIIA domain.</text>
</comment>
<dbReference type="Gene3D" id="3.30.1340.10">
    <property type="entry name" value="HPr-like"/>
    <property type="match status" value="1"/>
</dbReference>
<dbReference type="Pfam" id="PF03610">
    <property type="entry name" value="EIIA-man"/>
    <property type="match status" value="1"/>
</dbReference>
<dbReference type="EMBL" id="WKJD01000012">
    <property type="protein sequence ID" value="MRX43524.1"/>
    <property type="molecule type" value="Genomic_DNA"/>
</dbReference>
<evidence type="ECO:0000313" key="7">
    <source>
        <dbReference type="EMBL" id="MRX43524.1"/>
    </source>
</evidence>
<dbReference type="Gene3D" id="3.40.50.510">
    <property type="entry name" value="Phosphotransferase system, mannose-type IIA component"/>
    <property type="match status" value="1"/>
</dbReference>
<dbReference type="InterPro" id="IPR035895">
    <property type="entry name" value="HPr-like_sf"/>
</dbReference>
<comment type="caution">
    <text evidence="7">The sequence shown here is derived from an EMBL/GenBank/DDBJ whole genome shotgun (WGS) entry which is preliminary data.</text>
</comment>
<dbReference type="CDD" id="cd00367">
    <property type="entry name" value="PTS-HPr_like"/>
    <property type="match status" value="1"/>
</dbReference>
<feature type="region of interest" description="Disordered" evidence="4">
    <location>
        <begin position="125"/>
        <end position="153"/>
    </location>
</feature>
<gene>
    <name evidence="7" type="ORF">GJR97_07255</name>
</gene>
<proteinExistence type="predicted"/>
<protein>
    <recommendedName>
        <fullName evidence="2">Phosphocarrier protein HPr</fullName>
    </recommendedName>
</protein>
<feature type="domain" description="PTS EIIA type-4" evidence="5">
    <location>
        <begin position="1"/>
        <end position="132"/>
    </location>
</feature>
<dbReference type="InterPro" id="IPR004701">
    <property type="entry name" value="PTS_EIIA_man-typ"/>
</dbReference>
<dbReference type="InterPro" id="IPR039643">
    <property type="entry name" value="DhaM"/>
</dbReference>
<evidence type="ECO:0000259" key="6">
    <source>
        <dbReference type="PROSITE" id="PS51350"/>
    </source>
</evidence>
<dbReference type="GO" id="GO:0009401">
    <property type="term" value="P:phosphoenolpyruvate-dependent sugar phosphotransferase system"/>
    <property type="evidence" value="ECO:0007669"/>
    <property type="project" value="InterPro"/>
</dbReference>
<evidence type="ECO:0000259" key="5">
    <source>
        <dbReference type="PROSITE" id="PS51096"/>
    </source>
</evidence>
<dbReference type="PROSITE" id="PS51350">
    <property type="entry name" value="PTS_HPR_DOM"/>
    <property type="match status" value="1"/>
</dbReference>
<evidence type="ECO:0000256" key="1">
    <source>
        <dbReference type="ARBA" id="ARBA00003681"/>
    </source>
</evidence>
<keyword evidence="8" id="KW-1185">Reference proteome</keyword>
<accession>A0A6L5R1S8</accession>
<organism evidence="7 8">
    <name type="scientific">Agromyces kandeliae</name>
    <dbReference type="NCBI Taxonomy" id="2666141"/>
    <lineage>
        <taxon>Bacteria</taxon>
        <taxon>Bacillati</taxon>
        <taxon>Actinomycetota</taxon>
        <taxon>Actinomycetes</taxon>
        <taxon>Micrococcales</taxon>
        <taxon>Microbacteriaceae</taxon>
        <taxon>Agromyces</taxon>
    </lineage>
</organism>
<dbReference type="AlphaFoldDB" id="A0A6L5R1S8"/>
<dbReference type="InterPro" id="IPR001020">
    <property type="entry name" value="PTS_HPr_His_P_site"/>
</dbReference>
<dbReference type="GO" id="GO:0019563">
    <property type="term" value="P:glycerol catabolic process"/>
    <property type="evidence" value="ECO:0007669"/>
    <property type="project" value="InterPro"/>
</dbReference>
<dbReference type="PRINTS" id="PR00107">
    <property type="entry name" value="PHOSPHOCPHPR"/>
</dbReference>
<evidence type="ECO:0000256" key="2">
    <source>
        <dbReference type="ARBA" id="ARBA00020422"/>
    </source>
</evidence>
<feature type="compositionally biased region" description="Low complexity" evidence="4">
    <location>
        <begin position="132"/>
        <end position="153"/>
    </location>
</feature>
<feature type="domain" description="HPr" evidence="6">
    <location>
        <begin position="158"/>
        <end position="248"/>
    </location>
</feature>
<dbReference type="PROSITE" id="PS00369">
    <property type="entry name" value="PTS_HPR_HIS"/>
    <property type="match status" value="1"/>
</dbReference>
<dbReference type="NCBIfam" id="TIGR01003">
    <property type="entry name" value="PTS_HPr_family"/>
    <property type="match status" value="1"/>
</dbReference>
<dbReference type="PANTHER" id="PTHR38594:SF1">
    <property type="entry name" value="PEP-DEPENDENT DIHYDROXYACETONE KINASE, PHOSPHORYL DONOR SUBUNIT DHAM"/>
    <property type="match status" value="1"/>
</dbReference>
<dbReference type="SUPFAM" id="SSF53062">
    <property type="entry name" value="PTS system fructose IIA component-like"/>
    <property type="match status" value="1"/>
</dbReference>
<dbReference type="SUPFAM" id="SSF55594">
    <property type="entry name" value="HPr-like"/>
    <property type="match status" value="1"/>
</dbReference>
<dbReference type="InterPro" id="IPR036662">
    <property type="entry name" value="PTS_EIIA_man-typ_sf"/>
</dbReference>
<reference evidence="7 8" key="1">
    <citation type="submission" date="2019-11" db="EMBL/GenBank/DDBJ databases">
        <title>Agromyces kandeliae sp. nov., isolated from mangrove soil.</title>
        <authorList>
            <person name="Wang R."/>
        </authorList>
    </citation>
    <scope>NUCLEOTIDE SEQUENCE [LARGE SCALE GENOMIC DNA]</scope>
    <source>
        <strain evidence="7 8">Q22</strain>
    </source>
</reference>